<protein>
    <submittedName>
        <fullName evidence="9">Site-specific recombinase XerD</fullName>
    </submittedName>
</protein>
<dbReference type="GO" id="GO:0006310">
    <property type="term" value="P:DNA recombination"/>
    <property type="evidence" value="ECO:0007669"/>
    <property type="project" value="UniProtKB-KW"/>
</dbReference>
<evidence type="ECO:0000256" key="3">
    <source>
        <dbReference type="ARBA" id="ARBA00023125"/>
    </source>
</evidence>
<keyword evidence="4" id="KW-0233">DNA recombination</keyword>
<evidence type="ECO:0000256" key="1">
    <source>
        <dbReference type="ARBA" id="ARBA00008857"/>
    </source>
</evidence>
<accession>A0A1H9HKJ3</accession>
<comment type="similarity">
    <text evidence="1">Belongs to the 'phage' integrase family.</text>
</comment>
<dbReference type="InterPro" id="IPR044068">
    <property type="entry name" value="CB"/>
</dbReference>
<dbReference type="PROSITE" id="PS51900">
    <property type="entry name" value="CB"/>
    <property type="match status" value="1"/>
</dbReference>
<keyword evidence="3 5" id="KW-0238">DNA-binding</keyword>
<dbReference type="Gene3D" id="1.10.150.130">
    <property type="match status" value="1"/>
</dbReference>
<sequence length="428" mass="47636">MTRADGSQDRRTRGSIRVRGNSLQVRVFAGKDPVTGKDVYLTESVKGTDKAAYKAADKVQTRLLAEVDGQRAASTTVTFSYAIDEWLRTSDLEDSTRDGYEGYIERTIRPALGATQVKKVTARALENLYADLRRCRARCDGKPYVEKHKKNGEHDCKEAKCKAHKCSPMAASTVRQIHSIISGVLNAAVRWDWVTSNPAKVAKKPAQKPPQPDPPSSAEAARLAEEAFVMDDDWGTLVWLVMTTGVRRGEICALKWSRVDLDEGVIEVRRSYALRRGVGKEKDTKTHQMRRIALDTETVVLLMEHRQRCEQRFAELGIDLTDDMYVFTGVRNVDPTTPYSPHAVSSRYKDMAERLGIKTHIHALRHYSATELLTAGVDLRTVAGRLGHGGGGATTLRVYAAWVAASDRKAAELLGSRMPKRKLRKSAD</sequence>
<feature type="domain" description="Core-binding (CB)" evidence="8">
    <location>
        <begin position="77"/>
        <end position="189"/>
    </location>
</feature>
<keyword evidence="10" id="KW-1185">Reference proteome</keyword>
<dbReference type="InterPro" id="IPR004107">
    <property type="entry name" value="Integrase_SAM-like_N"/>
</dbReference>
<dbReference type="Pfam" id="PF14659">
    <property type="entry name" value="Phage_int_SAM_3"/>
    <property type="match status" value="1"/>
</dbReference>
<dbReference type="InterPro" id="IPR050090">
    <property type="entry name" value="Tyrosine_recombinase_XerCD"/>
</dbReference>
<dbReference type="GO" id="GO:0015074">
    <property type="term" value="P:DNA integration"/>
    <property type="evidence" value="ECO:0007669"/>
    <property type="project" value="UniProtKB-KW"/>
</dbReference>
<gene>
    <name evidence="9" type="ORF">SAMN05216188_10483</name>
</gene>
<proteinExistence type="inferred from homology"/>
<dbReference type="CDD" id="cd01189">
    <property type="entry name" value="INT_ICEBs1_C_like"/>
    <property type="match status" value="1"/>
</dbReference>
<evidence type="ECO:0000256" key="6">
    <source>
        <dbReference type="SAM" id="MobiDB-lite"/>
    </source>
</evidence>
<feature type="domain" description="Tyr recombinase" evidence="7">
    <location>
        <begin position="210"/>
        <end position="412"/>
    </location>
</feature>
<feature type="region of interest" description="Disordered" evidence="6">
    <location>
        <begin position="199"/>
        <end position="218"/>
    </location>
</feature>
<reference evidence="10" key="1">
    <citation type="submission" date="2016-10" db="EMBL/GenBank/DDBJ databases">
        <authorList>
            <person name="Varghese N."/>
            <person name="Submissions S."/>
        </authorList>
    </citation>
    <scope>NUCLEOTIDE SEQUENCE [LARGE SCALE GENOMIC DNA]</scope>
    <source>
        <strain evidence="10">CGMCC 4.3525</strain>
    </source>
</reference>
<evidence type="ECO:0000259" key="7">
    <source>
        <dbReference type="PROSITE" id="PS51898"/>
    </source>
</evidence>
<dbReference type="EMBL" id="FOFR01000004">
    <property type="protein sequence ID" value="SEQ62854.1"/>
    <property type="molecule type" value="Genomic_DNA"/>
</dbReference>
<dbReference type="InterPro" id="IPR013762">
    <property type="entry name" value="Integrase-like_cat_sf"/>
</dbReference>
<evidence type="ECO:0000256" key="2">
    <source>
        <dbReference type="ARBA" id="ARBA00022908"/>
    </source>
</evidence>
<evidence type="ECO:0000256" key="5">
    <source>
        <dbReference type="PROSITE-ProRule" id="PRU01248"/>
    </source>
</evidence>
<evidence type="ECO:0000313" key="9">
    <source>
        <dbReference type="EMBL" id="SEQ62854.1"/>
    </source>
</evidence>
<organism evidence="9 10">
    <name type="scientific">Lentzea xinjiangensis</name>
    <dbReference type="NCBI Taxonomy" id="402600"/>
    <lineage>
        <taxon>Bacteria</taxon>
        <taxon>Bacillati</taxon>
        <taxon>Actinomycetota</taxon>
        <taxon>Actinomycetes</taxon>
        <taxon>Pseudonocardiales</taxon>
        <taxon>Pseudonocardiaceae</taxon>
        <taxon>Lentzea</taxon>
    </lineage>
</organism>
<dbReference type="PROSITE" id="PS51898">
    <property type="entry name" value="TYR_RECOMBINASE"/>
    <property type="match status" value="1"/>
</dbReference>
<dbReference type="InterPro" id="IPR002104">
    <property type="entry name" value="Integrase_catalytic"/>
</dbReference>
<dbReference type="PANTHER" id="PTHR30349:SF41">
    <property type="entry name" value="INTEGRASE_RECOMBINASE PROTEIN MJ0367-RELATED"/>
    <property type="match status" value="1"/>
</dbReference>
<evidence type="ECO:0000259" key="8">
    <source>
        <dbReference type="PROSITE" id="PS51900"/>
    </source>
</evidence>
<dbReference type="Proteomes" id="UP000199352">
    <property type="component" value="Unassembled WGS sequence"/>
</dbReference>
<keyword evidence="2" id="KW-0229">DNA integration</keyword>
<name>A0A1H9HKJ3_9PSEU</name>
<dbReference type="AlphaFoldDB" id="A0A1H9HKJ3"/>
<dbReference type="PANTHER" id="PTHR30349">
    <property type="entry name" value="PHAGE INTEGRASE-RELATED"/>
    <property type="match status" value="1"/>
</dbReference>
<dbReference type="RefSeq" id="WP_089950774.1">
    <property type="nucleotide sequence ID" value="NZ_FOFR01000004.1"/>
</dbReference>
<evidence type="ECO:0000256" key="4">
    <source>
        <dbReference type="ARBA" id="ARBA00023172"/>
    </source>
</evidence>
<dbReference type="InterPro" id="IPR010998">
    <property type="entry name" value="Integrase_recombinase_N"/>
</dbReference>
<dbReference type="SUPFAM" id="SSF56349">
    <property type="entry name" value="DNA breaking-rejoining enzymes"/>
    <property type="match status" value="1"/>
</dbReference>
<dbReference type="STRING" id="402600.SAMN05216188_10483"/>
<dbReference type="Gene3D" id="1.10.443.10">
    <property type="entry name" value="Intergrase catalytic core"/>
    <property type="match status" value="1"/>
</dbReference>
<dbReference type="Pfam" id="PF00589">
    <property type="entry name" value="Phage_integrase"/>
    <property type="match status" value="1"/>
</dbReference>
<dbReference type="OrthoDB" id="4326943at2"/>
<dbReference type="GO" id="GO:0003677">
    <property type="term" value="F:DNA binding"/>
    <property type="evidence" value="ECO:0007669"/>
    <property type="project" value="UniProtKB-UniRule"/>
</dbReference>
<evidence type="ECO:0000313" key="10">
    <source>
        <dbReference type="Proteomes" id="UP000199352"/>
    </source>
</evidence>
<dbReference type="InterPro" id="IPR011010">
    <property type="entry name" value="DNA_brk_join_enz"/>
</dbReference>